<evidence type="ECO:0000313" key="2">
    <source>
        <dbReference type="EMBL" id="SHI30706.1"/>
    </source>
</evidence>
<dbReference type="InterPro" id="IPR052519">
    <property type="entry name" value="Euk-type_GlcNAc_Kinase"/>
</dbReference>
<dbReference type="STRING" id="1447782.SAMN05444417_0180"/>
<proteinExistence type="predicted"/>
<dbReference type="RefSeq" id="WP_073325714.1">
    <property type="nucleotide sequence ID" value="NZ_FQYO01000001.1"/>
</dbReference>
<evidence type="ECO:0000313" key="3">
    <source>
        <dbReference type="Proteomes" id="UP000184292"/>
    </source>
</evidence>
<dbReference type="AlphaFoldDB" id="A0A1M6A2M3"/>
<reference evidence="2 3" key="1">
    <citation type="submission" date="2016-11" db="EMBL/GenBank/DDBJ databases">
        <authorList>
            <person name="Jaros S."/>
            <person name="Januszkiewicz K."/>
            <person name="Wedrychowicz H."/>
        </authorList>
    </citation>
    <scope>NUCLEOTIDE SEQUENCE [LARGE SCALE GENOMIC DNA]</scope>
    <source>
        <strain evidence="2 3">DSM 100565</strain>
    </source>
</reference>
<name>A0A1M6A2M3_9RHOB</name>
<protein>
    <submittedName>
        <fullName evidence="2">BadF-type ATPase</fullName>
    </submittedName>
</protein>
<dbReference type="Proteomes" id="UP000184292">
    <property type="component" value="Unassembled WGS sequence"/>
</dbReference>
<accession>A0A1M6A2M3</accession>
<gene>
    <name evidence="2" type="ORF">SAMN05444417_0180</name>
</gene>
<dbReference type="SUPFAM" id="SSF53067">
    <property type="entry name" value="Actin-like ATPase domain"/>
    <property type="match status" value="2"/>
</dbReference>
<evidence type="ECO:0000259" key="1">
    <source>
        <dbReference type="Pfam" id="PF01869"/>
    </source>
</evidence>
<dbReference type="OrthoDB" id="63487at2"/>
<dbReference type="PANTHER" id="PTHR43190:SF3">
    <property type="entry name" value="N-ACETYL-D-GLUCOSAMINE KINASE"/>
    <property type="match status" value="1"/>
</dbReference>
<dbReference type="Pfam" id="PF01869">
    <property type="entry name" value="BcrAD_BadFG"/>
    <property type="match status" value="1"/>
</dbReference>
<feature type="domain" description="ATPase BadF/BadG/BcrA/BcrD type" evidence="1">
    <location>
        <begin position="5"/>
        <end position="252"/>
    </location>
</feature>
<dbReference type="InterPro" id="IPR002731">
    <property type="entry name" value="ATPase_BadF"/>
</dbReference>
<dbReference type="Gene3D" id="3.30.420.40">
    <property type="match status" value="2"/>
</dbReference>
<organism evidence="2 3">
    <name type="scientific">Wenxinia saemankumensis</name>
    <dbReference type="NCBI Taxonomy" id="1447782"/>
    <lineage>
        <taxon>Bacteria</taxon>
        <taxon>Pseudomonadati</taxon>
        <taxon>Pseudomonadota</taxon>
        <taxon>Alphaproteobacteria</taxon>
        <taxon>Rhodobacterales</taxon>
        <taxon>Roseobacteraceae</taxon>
        <taxon>Wenxinia</taxon>
    </lineage>
</organism>
<dbReference type="EMBL" id="FQYO01000001">
    <property type="protein sequence ID" value="SHI30706.1"/>
    <property type="molecule type" value="Genomic_DNA"/>
</dbReference>
<dbReference type="PANTHER" id="PTHR43190">
    <property type="entry name" value="N-ACETYL-D-GLUCOSAMINE KINASE"/>
    <property type="match status" value="1"/>
</dbReference>
<sequence length="295" mass="29364">MTRALGVDVGGTAARWVLLDGDREVARGAAPGATGHPSAAARARLAESLRLIRGALPAAPDAAGFGITGAGIPPDPALTPILAELLGLPETALWIANDIVLAWHGAFPQGGPGHLISSGTGSVGVAITAKGPVVVGGRGTLIDDAGSGAWLALRALDLVLRDVDEGRAETPLHHAFAARIGSLERGAVTAAIYGGERGEVARLAPAVAEAAAAGDARARDLLTRAGEELARLVRALDACAGPAPVALIGGALALHPAIGAAFDAALPGHTITRPGIDAAATAARRALTLTQTRTP</sequence>
<dbReference type="InterPro" id="IPR043129">
    <property type="entry name" value="ATPase_NBD"/>
</dbReference>
<keyword evidence="3" id="KW-1185">Reference proteome</keyword>